<accession>A0A1Y6M1D0</accession>
<name>A0A1Y6M1D0_ZYMTR</name>
<dbReference type="AlphaFoldDB" id="A0A1Y6M1D0"/>
<organism evidence="2 3">
    <name type="scientific">Zymoseptoria tritici ST99CH_1A5</name>
    <dbReference type="NCBI Taxonomy" id="1276529"/>
    <lineage>
        <taxon>Eukaryota</taxon>
        <taxon>Fungi</taxon>
        <taxon>Dikarya</taxon>
        <taxon>Ascomycota</taxon>
        <taxon>Pezizomycotina</taxon>
        <taxon>Dothideomycetes</taxon>
        <taxon>Dothideomycetidae</taxon>
        <taxon>Mycosphaerellales</taxon>
        <taxon>Mycosphaerellaceae</taxon>
        <taxon>Zymoseptoria</taxon>
    </lineage>
</organism>
<evidence type="ECO:0000313" key="3">
    <source>
        <dbReference type="Proteomes" id="UP000215453"/>
    </source>
</evidence>
<feature type="compositionally biased region" description="Polar residues" evidence="1">
    <location>
        <begin position="219"/>
        <end position="229"/>
    </location>
</feature>
<protein>
    <submittedName>
        <fullName evidence="2">Uncharacterized protein</fullName>
    </submittedName>
</protein>
<proteinExistence type="predicted"/>
<gene>
    <name evidence="2" type="ORF">ZT1A5_G11910</name>
</gene>
<feature type="compositionally biased region" description="Polar residues" evidence="1">
    <location>
        <begin position="197"/>
        <end position="211"/>
    </location>
</feature>
<dbReference type="EMBL" id="LT882694">
    <property type="protein sequence ID" value="SMY30457.1"/>
    <property type="molecule type" value="Genomic_DNA"/>
</dbReference>
<feature type="region of interest" description="Disordered" evidence="1">
    <location>
        <begin position="197"/>
        <end position="229"/>
    </location>
</feature>
<sequence>MTRWTEVFPDLGASIRFWAETNQVSKECWPLRARHHLWHCYPLVALGKTRSGSRKVTRHSNVGVEKVIEPARRKTVASAVPAAIPAAPQLRSFSRDEFVQDDEEETAPVKKSAPVNDSTLARGSRRVSPRHFIKAKLAAIAKKNVLRITDSRVADIVAESNRNFIHLADTAMHHLLMLHHHAKAINNTELTTRADDFSQSGASDFSQSQRLQPEPATSARASDFSQSQRLQPYRTSRLRIVAQLSSRHSAGRTSKGPVCSCSRPVRSTSMCLVGWPSPTTAAPTRPLLGRMGFGIGHWSRLKKRSE</sequence>
<evidence type="ECO:0000313" key="2">
    <source>
        <dbReference type="EMBL" id="SMY30457.1"/>
    </source>
</evidence>
<dbReference type="Proteomes" id="UP000215453">
    <property type="component" value="Chromosome 19"/>
</dbReference>
<reference evidence="2 3" key="1">
    <citation type="submission" date="2016-10" db="EMBL/GenBank/DDBJ databases">
        <authorList>
            <person name="Varghese N."/>
        </authorList>
    </citation>
    <scope>NUCLEOTIDE SEQUENCE [LARGE SCALE GENOMIC DNA]</scope>
</reference>
<evidence type="ECO:0000256" key="1">
    <source>
        <dbReference type="SAM" id="MobiDB-lite"/>
    </source>
</evidence>
<feature type="region of interest" description="Disordered" evidence="1">
    <location>
        <begin position="101"/>
        <end position="123"/>
    </location>
</feature>